<sequence>MEFMSGLALKELSKEIIEKEILNECIINEMKTDIEKSYLKNRRDRLELTDYNPSSMDFKDKNNRYLLETIKSAKDNPEMRRSVLNSLENNSKLKGNMGEYFASKNLERLGRFDREVKIETNGRVNKIDFACTDGIKKNESFSALRISEDGRNIIEERIYIPKNRTLAVEIKNGLSEINQRKHLKEQLEAGKNLCDNSFLGINKGMANEMINNPEKYITAINDLKSNVDEIIVIMPDIDTQISKVGRMNLNEYNIS</sequence>
<dbReference type="Proteomes" id="UP001477947">
    <property type="component" value="Chromosome"/>
</dbReference>
<protein>
    <submittedName>
        <fullName evidence="1">Uncharacterized protein</fullName>
    </submittedName>
</protein>
<name>A0ABZ3FG37_9FIRM</name>
<proteinExistence type="predicted"/>
<evidence type="ECO:0000313" key="1">
    <source>
        <dbReference type="EMBL" id="XAM41691.1"/>
    </source>
</evidence>
<evidence type="ECO:0000313" key="2">
    <source>
        <dbReference type="Proteomes" id="UP001477947"/>
    </source>
</evidence>
<organism evidence="1 2">
    <name type="scientific">Terrisporobacter petrolearius</name>
    <dbReference type="NCBI Taxonomy" id="1460447"/>
    <lineage>
        <taxon>Bacteria</taxon>
        <taxon>Bacillati</taxon>
        <taxon>Bacillota</taxon>
        <taxon>Clostridia</taxon>
        <taxon>Peptostreptococcales</taxon>
        <taxon>Peptostreptococcaceae</taxon>
        <taxon>Terrisporobacter</taxon>
    </lineage>
</organism>
<dbReference type="RefSeq" id="WP_343336884.1">
    <property type="nucleotide sequence ID" value="NZ_CP154622.1"/>
</dbReference>
<gene>
    <name evidence="1" type="ORF">TPELB_20040</name>
</gene>
<accession>A0ABZ3FG37</accession>
<dbReference type="EMBL" id="CP154622">
    <property type="protein sequence ID" value="XAM41691.1"/>
    <property type="molecule type" value="Genomic_DNA"/>
</dbReference>
<keyword evidence="2" id="KW-1185">Reference proteome</keyword>
<reference evidence="1 2" key="1">
    <citation type="submission" date="2024-04" db="EMBL/GenBank/DDBJ databases">
        <title>Isolation and characterization of novel acetogenic strains of the genera Terrisporobacter and Acetoanaerobium.</title>
        <authorList>
            <person name="Boeer T."/>
            <person name="Schueler M.A."/>
            <person name="Lueschen A."/>
            <person name="Eysell L."/>
            <person name="Droege J."/>
            <person name="Heinemann M."/>
            <person name="Engelhardt L."/>
            <person name="Basen M."/>
            <person name="Daniel R."/>
        </authorList>
    </citation>
    <scope>NUCLEOTIDE SEQUENCE [LARGE SCALE GENOMIC DNA]</scope>
    <source>
        <strain evidence="1 2">ELB</strain>
    </source>
</reference>